<name>A0A4U5UZ69_COLLU</name>
<gene>
    <name evidence="3" type="ORF">D9C73_014796</name>
</gene>
<evidence type="ECO:0000256" key="1">
    <source>
        <dbReference type="SAM" id="MobiDB-lite"/>
    </source>
</evidence>
<dbReference type="GO" id="GO:1905515">
    <property type="term" value="P:non-motile cilium assembly"/>
    <property type="evidence" value="ECO:0007669"/>
    <property type="project" value="InterPro"/>
</dbReference>
<evidence type="ECO:0000256" key="2">
    <source>
        <dbReference type="SAM" id="SignalP"/>
    </source>
</evidence>
<feature type="signal peptide" evidence="2">
    <location>
        <begin position="1"/>
        <end position="23"/>
    </location>
</feature>
<proteinExistence type="predicted"/>
<feature type="region of interest" description="Disordered" evidence="1">
    <location>
        <begin position="184"/>
        <end position="247"/>
    </location>
</feature>
<dbReference type="Proteomes" id="UP000298787">
    <property type="component" value="Chromosome 13"/>
</dbReference>
<feature type="chain" id="PRO_5020972179" evidence="2">
    <location>
        <begin position="24"/>
        <end position="1052"/>
    </location>
</feature>
<dbReference type="AlphaFoldDB" id="A0A4U5UZ69"/>
<dbReference type="Pfam" id="PF15352">
    <property type="entry name" value="K1377"/>
    <property type="match status" value="3"/>
</dbReference>
<feature type="region of interest" description="Disordered" evidence="1">
    <location>
        <begin position="142"/>
        <end position="167"/>
    </location>
</feature>
<feature type="region of interest" description="Disordered" evidence="1">
    <location>
        <begin position="1026"/>
        <end position="1052"/>
    </location>
</feature>
<dbReference type="GO" id="GO:0005813">
    <property type="term" value="C:centrosome"/>
    <property type="evidence" value="ECO:0007669"/>
    <property type="project" value="InterPro"/>
</dbReference>
<feature type="compositionally biased region" description="Polar residues" evidence="1">
    <location>
        <begin position="350"/>
        <end position="373"/>
    </location>
</feature>
<feature type="region of interest" description="Disordered" evidence="1">
    <location>
        <begin position="660"/>
        <end position="703"/>
    </location>
</feature>
<dbReference type="GO" id="GO:0097546">
    <property type="term" value="C:ciliary base"/>
    <property type="evidence" value="ECO:0007669"/>
    <property type="project" value="InterPro"/>
</dbReference>
<feature type="region of interest" description="Disordered" evidence="1">
    <location>
        <begin position="717"/>
        <end position="741"/>
    </location>
</feature>
<accession>A0A4U5UZ69</accession>
<organism evidence="3 4">
    <name type="scientific">Collichthys lucidus</name>
    <name type="common">Big head croaker</name>
    <name type="synonym">Sciaena lucida</name>
    <dbReference type="NCBI Taxonomy" id="240159"/>
    <lineage>
        <taxon>Eukaryota</taxon>
        <taxon>Metazoa</taxon>
        <taxon>Chordata</taxon>
        <taxon>Craniata</taxon>
        <taxon>Vertebrata</taxon>
        <taxon>Euteleostomi</taxon>
        <taxon>Actinopterygii</taxon>
        <taxon>Neopterygii</taxon>
        <taxon>Teleostei</taxon>
        <taxon>Neoteleostei</taxon>
        <taxon>Acanthomorphata</taxon>
        <taxon>Eupercaria</taxon>
        <taxon>Sciaenidae</taxon>
        <taxon>Collichthys</taxon>
    </lineage>
</organism>
<feature type="compositionally biased region" description="Polar residues" evidence="1">
    <location>
        <begin position="798"/>
        <end position="811"/>
    </location>
</feature>
<protein>
    <submittedName>
        <fullName evidence="3">Centrosomal protein of 126 kDa</fullName>
    </submittedName>
</protein>
<feature type="region of interest" description="Disordered" evidence="1">
    <location>
        <begin position="791"/>
        <end position="814"/>
    </location>
</feature>
<dbReference type="InterPro" id="IPR028257">
    <property type="entry name" value="CEP126"/>
</dbReference>
<feature type="region of interest" description="Disordered" evidence="1">
    <location>
        <begin position="281"/>
        <end position="323"/>
    </location>
</feature>
<feature type="compositionally biased region" description="Polar residues" evidence="1">
    <location>
        <begin position="306"/>
        <end position="323"/>
    </location>
</feature>
<dbReference type="EMBL" id="CM014090">
    <property type="protein sequence ID" value="TKS80694.1"/>
    <property type="molecule type" value="Genomic_DNA"/>
</dbReference>
<evidence type="ECO:0000313" key="4">
    <source>
        <dbReference type="Proteomes" id="UP000298787"/>
    </source>
</evidence>
<dbReference type="STRING" id="240159.A0A4U5UZ69"/>
<dbReference type="GO" id="GO:0030496">
    <property type="term" value="C:midbody"/>
    <property type="evidence" value="ECO:0007669"/>
    <property type="project" value="TreeGrafter"/>
</dbReference>
<dbReference type="GO" id="GO:0007052">
    <property type="term" value="P:mitotic spindle organization"/>
    <property type="evidence" value="ECO:0007669"/>
    <property type="project" value="InterPro"/>
</dbReference>
<feature type="region of interest" description="Disordered" evidence="1">
    <location>
        <begin position="95"/>
        <end position="115"/>
    </location>
</feature>
<dbReference type="PANTHER" id="PTHR31191:SF4">
    <property type="entry name" value="CENTROSOMAL PROTEIN OF 126 KDA"/>
    <property type="match status" value="1"/>
</dbReference>
<dbReference type="GO" id="GO:0031122">
    <property type="term" value="P:cytoplasmic microtubule organization"/>
    <property type="evidence" value="ECO:0007669"/>
    <property type="project" value="InterPro"/>
</dbReference>
<feature type="region of interest" description="Disordered" evidence="1">
    <location>
        <begin position="852"/>
        <end position="887"/>
    </location>
</feature>
<feature type="compositionally biased region" description="Low complexity" evidence="1">
    <location>
        <begin position="142"/>
        <end position="154"/>
    </location>
</feature>
<feature type="compositionally biased region" description="Basic and acidic residues" evidence="1">
    <location>
        <begin position="284"/>
        <end position="305"/>
    </location>
</feature>
<feature type="compositionally biased region" description="Polar residues" evidence="1">
    <location>
        <begin position="204"/>
        <end position="214"/>
    </location>
</feature>
<keyword evidence="2" id="KW-0732">Signal</keyword>
<sequence>MLTVLPLHAHWAFFLAAFKLSTSRNARLGADGGLQEERQLLVEEQKLCRARARKFSLETNRRRKALEERRKQWDVQEQRLRQNVLQQRRQRVQDATERFQRAHLPPSQRYRQPFRRNVPNIEDALSQIQDTLSSYSRQSSFLSSSSNLSRSCTPSPKPPTVSKSSHHQVLSAVEAYTKLLQEQSVTSLRNSQQTEKTQEKQQDHSPQTSQLSNCRHSESLSSKDSLDDEDPDHNTKNCSYSSFFRDSEKSHPDLRKLHYLYPTSDLTSFSAMMRLGDNLSQSRKLHEPKQEKPDDSEGLDNETRASKTSWGFTSVEQTPQTETQPALHNCNLLTLCEIISGDPEHFEVNSPRNSPNDNTIIKNGVSPSNTALQPSCPKQEALLDLRQQRVYDDKQLKHPSATEILLHAKNGNSKDVLYGAPPKPNIVLNDSTTDNASQEGTLQQTGKEIHSLSPQKEPSASINNLNKVFNSESKTEKPINTALLQHACLSNIHSDAFKCLKCPEQEVQKIPVSSDSLKGFLRNSPNIWQAMPRVCTAHGHLIFAEQVALAIRDSVELTRAKTKDVEVTTVKKKLRWFDEVHVEKEDKKQDVMKQMKSKAFSLCQSNNNLEDHQLSLTTVSGASKPGPSMTPTASTGYHFTKQAWADVGVQVALPQEQADEVKVPCSSTRTGGPKVPRRERSTRAGAGTVSSRARKGTVIRPQSATEVSQIAKSQGKIIVPHPPPRMESVEEKTPDNAKTPYGTDHASVICKQAPAAEQALHMNNSPYTHHAIRTDSTVMYTPLPPSYTCPVSEGNAKGTPSSGHQDTQGCSQRRGMSYREQGLCLDCTPTDEEISQLWHGVRSALATKDEKNKLKRQALESGRGVRKPCAEQSKQSSGSGNRRVPQFLGVKRESKMNSLSGNHSHSTTQTSDNCAAVHAHKFMENNNKSKVETGFESAARLHLAEGHAEGLLEERDIVAVMETVQTQRSGTVQRRSQQQGLTTISLEEQKILLSLDRLNHQLFCVQEHMGGSAGTRGLVLVDGPSTREAKVTSQHRNRASSANNHSRYQRKF</sequence>
<feature type="region of interest" description="Disordered" evidence="1">
    <location>
        <begin position="346"/>
        <end position="373"/>
    </location>
</feature>
<evidence type="ECO:0000313" key="3">
    <source>
        <dbReference type="EMBL" id="TKS80694.1"/>
    </source>
</evidence>
<dbReference type="PANTHER" id="PTHR31191">
    <property type="entry name" value="CENTROSOMAL PROTEIN CEP126"/>
    <property type="match status" value="1"/>
</dbReference>
<keyword evidence="4" id="KW-1185">Reference proteome</keyword>
<reference evidence="3 4" key="1">
    <citation type="submission" date="2019-01" db="EMBL/GenBank/DDBJ databases">
        <title>Genome Assembly of Collichthys lucidus.</title>
        <authorList>
            <person name="Cai M."/>
            <person name="Xiao S."/>
        </authorList>
    </citation>
    <scope>NUCLEOTIDE SEQUENCE [LARGE SCALE GENOMIC DNA]</scope>
    <source>
        <strain evidence="3">JT15FE1705JMU</strain>
        <tissue evidence="3">Muscle</tissue>
    </source>
</reference>